<keyword evidence="1" id="KW-1133">Transmembrane helix</keyword>
<keyword evidence="1" id="KW-0812">Transmembrane</keyword>
<dbReference type="Proteomes" id="UP000253744">
    <property type="component" value="Chromosome"/>
</dbReference>
<dbReference type="PANTHER" id="PTHR37692:SF1">
    <property type="entry name" value="DUF420 DOMAIN-CONTAINING PROTEIN"/>
    <property type="match status" value="1"/>
</dbReference>
<feature type="transmembrane region" description="Helical" evidence="1">
    <location>
        <begin position="146"/>
        <end position="168"/>
    </location>
</feature>
<reference evidence="2 3" key="1">
    <citation type="submission" date="2018-07" db="EMBL/GenBank/DDBJ databases">
        <title>Complete Genome and Methylome Analysis of Deinococcus wulumuqiensis NEB 479.</title>
        <authorList>
            <person name="Fomenkov A."/>
            <person name="Luyten Y."/>
            <person name="Vincze T."/>
            <person name="Anton B.P."/>
            <person name="Clark T."/>
            <person name="Roberts R.J."/>
            <person name="Morgan R.D."/>
        </authorList>
    </citation>
    <scope>NUCLEOTIDE SEQUENCE [LARGE SCALE GENOMIC DNA]</scope>
    <source>
        <strain evidence="2 3">NEB 479</strain>
    </source>
</reference>
<name>A0A345IIN5_9DEIO</name>
<dbReference type="Pfam" id="PF04238">
    <property type="entry name" value="DUF420"/>
    <property type="match status" value="1"/>
</dbReference>
<proteinExistence type="predicted"/>
<dbReference type="EMBL" id="CP031158">
    <property type="protein sequence ID" value="AXG99557.1"/>
    <property type="molecule type" value="Genomic_DNA"/>
</dbReference>
<dbReference type="AlphaFoldDB" id="A0A345IIN5"/>
<evidence type="ECO:0000313" key="2">
    <source>
        <dbReference type="EMBL" id="AXG99557.1"/>
    </source>
</evidence>
<dbReference type="KEGG" id="dwu:DVJ83_10960"/>
<dbReference type="STRING" id="1288484.GCA_000348665_01444"/>
<feature type="transmembrane region" description="Helical" evidence="1">
    <location>
        <begin position="56"/>
        <end position="73"/>
    </location>
</feature>
<protein>
    <submittedName>
        <fullName evidence="2">DUF420 domain-containing protein</fullName>
    </submittedName>
</protein>
<feature type="transmembrane region" description="Helical" evidence="1">
    <location>
        <begin position="93"/>
        <end position="116"/>
    </location>
</feature>
<evidence type="ECO:0000256" key="1">
    <source>
        <dbReference type="SAM" id="Phobius"/>
    </source>
</evidence>
<dbReference type="InterPro" id="IPR007352">
    <property type="entry name" value="DUF420"/>
</dbReference>
<sequence length="177" mass="19836">MLQGQKIVPAWPRYDARVVAEVVNQWAVITIVLSGIALVAGVAFIRRGNREAHMRAMVLASTLATIFLVLYLTRLGLGYEKKYAGPEAWRLPYFALLISHIILAAANLPLALLALWNAWKGLRAAGNLGNIDAPAARPFFDRHRMWVRWTVPVWLYVAVTGWIIYLILGRYGEVIKG</sequence>
<dbReference type="PANTHER" id="PTHR37692">
    <property type="entry name" value="HYPOTHETICAL MEMBRANE SPANNING PROTEIN"/>
    <property type="match status" value="1"/>
</dbReference>
<gene>
    <name evidence="2" type="ORF">DVJ83_10960</name>
</gene>
<accession>A0A345IIN5</accession>
<evidence type="ECO:0000313" key="3">
    <source>
        <dbReference type="Proteomes" id="UP000253744"/>
    </source>
</evidence>
<feature type="transmembrane region" description="Helical" evidence="1">
    <location>
        <begin position="26"/>
        <end position="44"/>
    </location>
</feature>
<dbReference type="RefSeq" id="WP_114672356.1">
    <property type="nucleotide sequence ID" value="NZ_CP031158.1"/>
</dbReference>
<organism evidence="2 3">
    <name type="scientific">Deinococcus wulumuqiensis</name>
    <dbReference type="NCBI Taxonomy" id="980427"/>
    <lineage>
        <taxon>Bacteria</taxon>
        <taxon>Thermotogati</taxon>
        <taxon>Deinococcota</taxon>
        <taxon>Deinococci</taxon>
        <taxon>Deinococcales</taxon>
        <taxon>Deinococcaceae</taxon>
        <taxon>Deinococcus</taxon>
    </lineage>
</organism>
<keyword evidence="1" id="KW-0472">Membrane</keyword>